<organism evidence="7 8">
    <name type="scientific">Ureibacillus aquaedulcis</name>
    <dbReference type="NCBI Taxonomy" id="3058421"/>
    <lineage>
        <taxon>Bacteria</taxon>
        <taxon>Bacillati</taxon>
        <taxon>Bacillota</taxon>
        <taxon>Bacilli</taxon>
        <taxon>Bacillales</taxon>
        <taxon>Caryophanaceae</taxon>
        <taxon>Ureibacillus</taxon>
    </lineage>
</organism>
<proteinExistence type="predicted"/>
<dbReference type="RefSeq" id="WP_301136730.1">
    <property type="nucleotide sequence ID" value="NZ_JAUHTQ010000002.1"/>
</dbReference>
<dbReference type="PANTHER" id="PTHR43652:SF2">
    <property type="entry name" value="BASIC AMINO ACID ANTIPORTER YFCC-RELATED"/>
    <property type="match status" value="1"/>
</dbReference>
<evidence type="ECO:0000313" key="7">
    <source>
        <dbReference type="EMBL" id="MDN4492608.1"/>
    </source>
</evidence>
<feature type="transmembrane region" description="Helical" evidence="6">
    <location>
        <begin position="90"/>
        <end position="114"/>
    </location>
</feature>
<dbReference type="Pfam" id="PF03606">
    <property type="entry name" value="DcuC"/>
    <property type="match status" value="1"/>
</dbReference>
<keyword evidence="4 6" id="KW-1133">Transmembrane helix</keyword>
<dbReference type="EMBL" id="JAUHTQ010000002">
    <property type="protein sequence ID" value="MDN4492608.1"/>
    <property type="molecule type" value="Genomic_DNA"/>
</dbReference>
<gene>
    <name evidence="7" type="ORF">QYB95_03565</name>
</gene>
<keyword evidence="5 6" id="KW-0472">Membrane</keyword>
<feature type="transmembrane region" description="Helical" evidence="6">
    <location>
        <begin position="268"/>
        <end position="285"/>
    </location>
</feature>
<evidence type="ECO:0000256" key="2">
    <source>
        <dbReference type="ARBA" id="ARBA00022475"/>
    </source>
</evidence>
<keyword evidence="3 6" id="KW-0812">Transmembrane</keyword>
<comment type="subcellular location">
    <subcellularLocation>
        <location evidence="1">Cell membrane</location>
        <topology evidence="1">Multi-pass membrane protein</topology>
    </subcellularLocation>
</comment>
<keyword evidence="8" id="KW-1185">Reference proteome</keyword>
<evidence type="ECO:0000256" key="3">
    <source>
        <dbReference type="ARBA" id="ARBA00022692"/>
    </source>
</evidence>
<dbReference type="Proteomes" id="UP001172743">
    <property type="component" value="Unassembled WGS sequence"/>
</dbReference>
<keyword evidence="2" id="KW-1003">Cell membrane</keyword>
<evidence type="ECO:0000256" key="4">
    <source>
        <dbReference type="ARBA" id="ARBA00022989"/>
    </source>
</evidence>
<protein>
    <submittedName>
        <fullName evidence="7">AbgT family transporter</fullName>
    </submittedName>
</protein>
<comment type="caution">
    <text evidence="7">The sequence shown here is derived from an EMBL/GenBank/DDBJ whole genome shotgun (WGS) entry which is preliminary data.</text>
</comment>
<feature type="transmembrane region" description="Helical" evidence="6">
    <location>
        <begin position="126"/>
        <end position="153"/>
    </location>
</feature>
<dbReference type="InterPro" id="IPR018385">
    <property type="entry name" value="C4_dicarb_anaerob_car-like"/>
</dbReference>
<reference evidence="7" key="1">
    <citation type="submission" date="2023-07" db="EMBL/GenBank/DDBJ databases">
        <title>Ureibacillus sp. isolated from freshwater well.</title>
        <authorList>
            <person name="Kirdat K."/>
            <person name="Bhatt A."/>
            <person name="Teware R."/>
            <person name="Bhavsar Y."/>
            <person name="Yadav A."/>
        </authorList>
    </citation>
    <scope>NUCLEOTIDE SEQUENCE</scope>
    <source>
        <strain evidence="7">BA0131</strain>
    </source>
</reference>
<name>A0ABT8GMG3_9BACL</name>
<evidence type="ECO:0000313" key="8">
    <source>
        <dbReference type="Proteomes" id="UP001172743"/>
    </source>
</evidence>
<feature type="transmembrane region" description="Helical" evidence="6">
    <location>
        <begin position="207"/>
        <end position="229"/>
    </location>
</feature>
<accession>A0ABT8GMG3</accession>
<feature type="transmembrane region" description="Helical" evidence="6">
    <location>
        <begin position="374"/>
        <end position="401"/>
    </location>
</feature>
<feature type="transmembrane region" description="Helical" evidence="6">
    <location>
        <begin position="24"/>
        <end position="42"/>
    </location>
</feature>
<feature type="transmembrane region" description="Helical" evidence="6">
    <location>
        <begin position="291"/>
        <end position="311"/>
    </location>
</feature>
<feature type="transmembrane region" description="Helical" evidence="6">
    <location>
        <begin position="165"/>
        <end position="187"/>
    </location>
</feature>
<feature type="transmembrane region" description="Helical" evidence="6">
    <location>
        <begin position="450"/>
        <end position="474"/>
    </location>
</feature>
<sequence>MEKEALIVSAKELKKKKKIEMPDVFVILFIFMVLSYAFSFIIPSGSYERIEKGGITQIDPESFSYIQSEPLSIMQLFSSIAEGLSSSADIIFLILVVGGTIALIDASGALKAGINSLVNATKGNYLLLITVFAGIFAVLSSLGIGGNLAIAFVPIGIIIARSLNLDPLAAVAIVFLGSYAGLAAGVFDPVVTVLGQTIAELPIYSGVLFRVVIFIVFVSITILYICLYAKKVRQNPAKSLIGADFSAVHGNENEEVIQNKRFSLQQKIVIVLFFLFFGTYLYGAFKLDWGLYEMSAIFIMLSIAVAVVSKISPNQFVGIFMKGANGVMYGALVVGVAKAVIIILEKGHVIDTIVSNTTAVLDQFPPGIAMQLLYVFNLLFNCIITSGSGQAAIVMPIMVPIMDMLDITRQTGFLTFKLGESVTNIITPLSGTLMACLAIGKVSFVQWFKFVLPLFLIWTLAGAFLVGIAVYIHYGPY</sequence>
<dbReference type="InterPro" id="IPR051679">
    <property type="entry name" value="DASS-Related_Transporters"/>
</dbReference>
<evidence type="ECO:0000256" key="5">
    <source>
        <dbReference type="ARBA" id="ARBA00023136"/>
    </source>
</evidence>
<evidence type="ECO:0000256" key="6">
    <source>
        <dbReference type="SAM" id="Phobius"/>
    </source>
</evidence>
<dbReference type="PANTHER" id="PTHR43652">
    <property type="entry name" value="BASIC AMINO ACID ANTIPORTER YFCC-RELATED"/>
    <property type="match status" value="1"/>
</dbReference>
<evidence type="ECO:0000256" key="1">
    <source>
        <dbReference type="ARBA" id="ARBA00004651"/>
    </source>
</evidence>
<feature type="transmembrane region" description="Helical" evidence="6">
    <location>
        <begin position="323"/>
        <end position="344"/>
    </location>
</feature>